<protein>
    <submittedName>
        <fullName evidence="12">Phosphoglucosamine mutase</fullName>
        <ecNumber evidence="12">5.4.2.10</ecNumber>
    </submittedName>
</protein>
<dbReference type="GO" id="GO:0000287">
    <property type="term" value="F:magnesium ion binding"/>
    <property type="evidence" value="ECO:0007669"/>
    <property type="project" value="InterPro"/>
</dbReference>
<dbReference type="RefSeq" id="WP_194538745.1">
    <property type="nucleotide sequence ID" value="NZ_JACEFB010000010.1"/>
</dbReference>
<evidence type="ECO:0000313" key="13">
    <source>
        <dbReference type="Proteomes" id="UP000542342"/>
    </source>
</evidence>
<feature type="domain" description="Alpha-D-phosphohexomutase alpha/beta/alpha" evidence="10">
    <location>
        <begin position="152"/>
        <end position="250"/>
    </location>
</feature>
<dbReference type="SUPFAM" id="SSF53738">
    <property type="entry name" value="Phosphoglucomutase, first 3 domains"/>
    <property type="match status" value="3"/>
</dbReference>
<evidence type="ECO:0000256" key="1">
    <source>
        <dbReference type="ARBA" id="ARBA00001946"/>
    </source>
</evidence>
<dbReference type="PRINTS" id="PR00509">
    <property type="entry name" value="PGMPMM"/>
</dbReference>
<reference evidence="12 13" key="1">
    <citation type="submission" date="2020-07" db="EMBL/GenBank/DDBJ databases">
        <title>Thermogemmata thermophila gen. nov., sp. nov., a novel moderate thermophilic planctomycete from a Kamchatka hot spring.</title>
        <authorList>
            <person name="Elcheninov A.G."/>
            <person name="Podosokorskaya O.A."/>
            <person name="Kovaleva O.L."/>
            <person name="Novikov A."/>
            <person name="Bonch-Osmolovskaya E.A."/>
            <person name="Toshchakov S.V."/>
            <person name="Kublanov I.V."/>
        </authorList>
    </citation>
    <scope>NUCLEOTIDE SEQUENCE [LARGE SCALE GENOMIC DNA]</scope>
    <source>
        <strain evidence="12 13">2918</strain>
    </source>
</reference>
<proteinExistence type="inferred from homology"/>
<evidence type="ECO:0000259" key="11">
    <source>
        <dbReference type="Pfam" id="PF02880"/>
    </source>
</evidence>
<comment type="caution">
    <text evidence="12">The sequence shown here is derived from an EMBL/GenBank/DDBJ whole genome shotgun (WGS) entry which is preliminary data.</text>
</comment>
<feature type="domain" description="Alpha-D-phosphohexomutase alpha/beta/alpha" evidence="11">
    <location>
        <begin position="258"/>
        <end position="363"/>
    </location>
</feature>
<dbReference type="EMBL" id="JACEFB010000010">
    <property type="protein sequence ID" value="MBA2227031.1"/>
    <property type="molecule type" value="Genomic_DNA"/>
</dbReference>
<dbReference type="Pfam" id="PF02879">
    <property type="entry name" value="PGM_PMM_II"/>
    <property type="match status" value="1"/>
</dbReference>
<dbReference type="InterPro" id="IPR050060">
    <property type="entry name" value="Phosphoglucosamine_mutase"/>
</dbReference>
<keyword evidence="5 7" id="KW-0460">Magnesium</keyword>
<keyword evidence="6 12" id="KW-0413">Isomerase</keyword>
<keyword evidence="4 7" id="KW-0479">Metal-binding</keyword>
<dbReference type="InterPro" id="IPR005841">
    <property type="entry name" value="Alpha-D-phosphohexomutase_SF"/>
</dbReference>
<evidence type="ECO:0000256" key="4">
    <source>
        <dbReference type="ARBA" id="ARBA00022723"/>
    </source>
</evidence>
<dbReference type="PANTHER" id="PTHR42946:SF1">
    <property type="entry name" value="PHOSPHOGLUCOMUTASE (ALPHA-D-GLUCOSE-1,6-BISPHOSPHATE-DEPENDENT)"/>
    <property type="match status" value="1"/>
</dbReference>
<dbReference type="Pfam" id="PF02878">
    <property type="entry name" value="PGM_PMM_I"/>
    <property type="match status" value="1"/>
</dbReference>
<evidence type="ECO:0000256" key="6">
    <source>
        <dbReference type="ARBA" id="ARBA00023235"/>
    </source>
</evidence>
<dbReference type="GO" id="GO:0005975">
    <property type="term" value="P:carbohydrate metabolic process"/>
    <property type="evidence" value="ECO:0007669"/>
    <property type="project" value="InterPro"/>
</dbReference>
<dbReference type="GO" id="GO:0005829">
    <property type="term" value="C:cytosol"/>
    <property type="evidence" value="ECO:0007669"/>
    <property type="project" value="TreeGrafter"/>
</dbReference>
<dbReference type="GO" id="GO:0009252">
    <property type="term" value="P:peptidoglycan biosynthetic process"/>
    <property type="evidence" value="ECO:0007669"/>
    <property type="project" value="TreeGrafter"/>
</dbReference>
<dbReference type="AlphaFoldDB" id="A0A7V9AC91"/>
<dbReference type="InterPro" id="IPR036900">
    <property type="entry name" value="A-D-PHexomutase_C_sf"/>
</dbReference>
<dbReference type="NCBIfam" id="TIGR03990">
    <property type="entry name" value="Arch_GlmM"/>
    <property type="match status" value="1"/>
</dbReference>
<dbReference type="InterPro" id="IPR005846">
    <property type="entry name" value="A-D-PHexomutase_a/b/a-III"/>
</dbReference>
<dbReference type="GO" id="GO:0004615">
    <property type="term" value="F:phosphomannomutase activity"/>
    <property type="evidence" value="ECO:0007669"/>
    <property type="project" value="TreeGrafter"/>
</dbReference>
<dbReference type="Gene3D" id="3.30.310.50">
    <property type="entry name" value="Alpha-D-phosphohexomutase, C-terminal domain"/>
    <property type="match status" value="1"/>
</dbReference>
<dbReference type="Pfam" id="PF00408">
    <property type="entry name" value="PGM_PMM_IV"/>
    <property type="match status" value="1"/>
</dbReference>
<dbReference type="InterPro" id="IPR005844">
    <property type="entry name" value="A-D-PHexomutase_a/b/a-I"/>
</dbReference>
<dbReference type="GO" id="GO:0006048">
    <property type="term" value="P:UDP-N-acetylglucosamine biosynthetic process"/>
    <property type="evidence" value="ECO:0007669"/>
    <property type="project" value="TreeGrafter"/>
</dbReference>
<accession>A0A7V9AC91</accession>
<comment type="similarity">
    <text evidence="2 7">Belongs to the phosphohexose mutase family.</text>
</comment>
<keyword evidence="3" id="KW-0597">Phosphoprotein</keyword>
<evidence type="ECO:0000313" key="12">
    <source>
        <dbReference type="EMBL" id="MBA2227031.1"/>
    </source>
</evidence>
<dbReference type="InterPro" id="IPR024086">
    <property type="entry name" value="GlmM_arc-type"/>
</dbReference>
<evidence type="ECO:0000256" key="5">
    <source>
        <dbReference type="ARBA" id="ARBA00022842"/>
    </source>
</evidence>
<keyword evidence="13" id="KW-1185">Reference proteome</keyword>
<gene>
    <name evidence="12" type="primary">glmM</name>
    <name evidence="12" type="ORF">H0921_12760</name>
</gene>
<feature type="domain" description="Alpha-D-phosphohexomutase C-terminal" evidence="8">
    <location>
        <begin position="394"/>
        <end position="440"/>
    </location>
</feature>
<dbReference type="GO" id="GO:0008966">
    <property type="term" value="F:phosphoglucosamine mutase activity"/>
    <property type="evidence" value="ECO:0007669"/>
    <property type="project" value="UniProtKB-EC"/>
</dbReference>
<dbReference type="EC" id="5.4.2.10" evidence="12"/>
<dbReference type="Gene3D" id="3.40.120.10">
    <property type="entry name" value="Alpha-D-Glucose-1,6-Bisphosphate, subunit A, domain 3"/>
    <property type="match status" value="3"/>
</dbReference>
<evidence type="ECO:0000259" key="8">
    <source>
        <dbReference type="Pfam" id="PF00408"/>
    </source>
</evidence>
<name>A0A7V9AC91_9BACT</name>
<dbReference type="InterPro" id="IPR005845">
    <property type="entry name" value="A-D-PHexomutase_a/b/a-II"/>
</dbReference>
<dbReference type="InterPro" id="IPR005843">
    <property type="entry name" value="A-D-PHexomutase_C"/>
</dbReference>
<evidence type="ECO:0000256" key="7">
    <source>
        <dbReference type="RuleBase" id="RU004326"/>
    </source>
</evidence>
<comment type="cofactor">
    <cofactor evidence="1">
        <name>Mg(2+)</name>
        <dbReference type="ChEBI" id="CHEBI:18420"/>
    </cofactor>
</comment>
<organism evidence="12 13">
    <name type="scientific">Thermogemmata fonticola</name>
    <dbReference type="NCBI Taxonomy" id="2755323"/>
    <lineage>
        <taxon>Bacteria</taxon>
        <taxon>Pseudomonadati</taxon>
        <taxon>Planctomycetota</taxon>
        <taxon>Planctomycetia</taxon>
        <taxon>Gemmatales</taxon>
        <taxon>Gemmataceae</taxon>
        <taxon>Thermogemmata</taxon>
    </lineage>
</organism>
<dbReference type="SUPFAM" id="SSF55957">
    <property type="entry name" value="Phosphoglucomutase, C-terminal domain"/>
    <property type="match status" value="1"/>
</dbReference>
<sequence length="480" mass="52662">MLFISVSGVRGIVGESLTAEVAARYAGAFASTLRAGTVIVSRDSRPSGEMLRHAVIAGLMESGVTVLDAGILPTPSCGIAVRHHRAGGGIQITASHNPAPWNGLKLFNADGAVLPSESGAAVRECFHRNMLRRAPWNQMGQVQVPPDITPVHLECVLDRVSVAAIASRRWRVFLDANGGAGGNLGRQLLEELGCEVVLHGGEADGQFLHPPEPTPEHLADVAPWVVHNAAMIGFALDPDADRLALIDEQGRCLSEELTLALAVEYRLRRDKGPVVINMSTSRLTEDIARRHHCPCYRVPVGEAHVVARMREVEAVIGGEGNGGVIDPQVGWVRDPFVGMAYILALLAAEKKTLSEWVTQWPQYVMHKTRLPIARSCLEEAYPLLTRHFPDAHVDREDGLRLETEEWWLHLRPSNTEPLVRLIVESSSETQTQQVCQQVKELLAPLMHHPAAFQEAGLQDHTLLSRAQDREKNGRESEHTR</sequence>
<feature type="domain" description="Alpha-D-phosphohexomutase alpha/beta/alpha" evidence="9">
    <location>
        <begin position="7"/>
        <end position="130"/>
    </location>
</feature>
<evidence type="ECO:0000256" key="2">
    <source>
        <dbReference type="ARBA" id="ARBA00010231"/>
    </source>
</evidence>
<dbReference type="Pfam" id="PF02880">
    <property type="entry name" value="PGM_PMM_III"/>
    <property type="match status" value="1"/>
</dbReference>
<evidence type="ECO:0000256" key="3">
    <source>
        <dbReference type="ARBA" id="ARBA00022553"/>
    </source>
</evidence>
<dbReference type="InterPro" id="IPR016055">
    <property type="entry name" value="A-D-PHexomutase_a/b/a-I/II/III"/>
</dbReference>
<dbReference type="Proteomes" id="UP000542342">
    <property type="component" value="Unassembled WGS sequence"/>
</dbReference>
<dbReference type="PANTHER" id="PTHR42946">
    <property type="entry name" value="PHOSPHOHEXOSE MUTASE"/>
    <property type="match status" value="1"/>
</dbReference>
<evidence type="ECO:0000259" key="9">
    <source>
        <dbReference type="Pfam" id="PF02878"/>
    </source>
</evidence>
<evidence type="ECO:0000259" key="10">
    <source>
        <dbReference type="Pfam" id="PF02879"/>
    </source>
</evidence>
<dbReference type="PROSITE" id="PS00710">
    <property type="entry name" value="PGM_PMM"/>
    <property type="match status" value="1"/>
</dbReference>
<dbReference type="InterPro" id="IPR016066">
    <property type="entry name" value="A-D-PHexomutase_CS"/>
</dbReference>